<dbReference type="PANTHER" id="PTHR14025">
    <property type="entry name" value="FANCONI ANEMIA GROUP M FANCM FAMILY MEMBER"/>
    <property type="match status" value="1"/>
</dbReference>
<dbReference type="GO" id="GO:0016787">
    <property type="term" value="F:hydrolase activity"/>
    <property type="evidence" value="ECO:0007669"/>
    <property type="project" value="UniProtKB-KW"/>
</dbReference>
<evidence type="ECO:0000256" key="1">
    <source>
        <dbReference type="ARBA" id="ARBA00022741"/>
    </source>
</evidence>
<dbReference type="InterPro" id="IPR006166">
    <property type="entry name" value="ERCC4_domain"/>
</dbReference>
<reference evidence="6" key="2">
    <citation type="submission" date="2025-09" db="UniProtKB">
        <authorList>
            <consortium name="Ensembl"/>
        </authorList>
    </citation>
    <scope>IDENTIFICATION</scope>
</reference>
<dbReference type="Ensembl" id="ENSPSTT00000000684.1">
    <property type="protein sequence ID" value="ENSPSTP00000000649.1"/>
    <property type="gene ID" value="ENSPSTG00000000551.1"/>
</dbReference>
<dbReference type="CDD" id="cd20077">
    <property type="entry name" value="XPF_nuclease_FANCM"/>
    <property type="match status" value="1"/>
</dbReference>
<protein>
    <recommendedName>
        <fullName evidence="5">ERCC4 domain-containing protein</fullName>
    </recommendedName>
</protein>
<keyword evidence="4" id="KW-0067">ATP-binding</keyword>
<dbReference type="GO" id="GO:0004518">
    <property type="term" value="F:nuclease activity"/>
    <property type="evidence" value="ECO:0007669"/>
    <property type="project" value="InterPro"/>
</dbReference>
<dbReference type="InterPro" id="IPR011335">
    <property type="entry name" value="Restrct_endonuc-II-like"/>
</dbReference>
<evidence type="ECO:0000313" key="7">
    <source>
        <dbReference type="Proteomes" id="UP000694428"/>
    </source>
</evidence>
<feature type="domain" description="ERCC4" evidence="5">
    <location>
        <begin position="222"/>
        <end position="305"/>
    </location>
</feature>
<reference evidence="6" key="1">
    <citation type="submission" date="2025-08" db="UniProtKB">
        <authorList>
            <consortium name="Ensembl"/>
        </authorList>
    </citation>
    <scope>IDENTIFICATION</scope>
</reference>
<accession>A0A8C9EHJ0</accession>
<dbReference type="GO" id="GO:0045003">
    <property type="term" value="P:double-strand break repair via synthesis-dependent strand annealing"/>
    <property type="evidence" value="ECO:0007669"/>
    <property type="project" value="TreeGrafter"/>
</dbReference>
<dbReference type="SUPFAM" id="SSF52980">
    <property type="entry name" value="Restriction endonuclease-like"/>
    <property type="match status" value="1"/>
</dbReference>
<dbReference type="InterPro" id="IPR047418">
    <property type="entry name" value="XPF_nuclease_FANCM"/>
</dbReference>
<dbReference type="GO" id="GO:0000400">
    <property type="term" value="F:four-way junction DNA binding"/>
    <property type="evidence" value="ECO:0007669"/>
    <property type="project" value="TreeGrafter"/>
</dbReference>
<dbReference type="Gene3D" id="3.40.50.10130">
    <property type="match status" value="1"/>
</dbReference>
<keyword evidence="7" id="KW-1185">Reference proteome</keyword>
<evidence type="ECO:0000259" key="5">
    <source>
        <dbReference type="SMART" id="SM00891"/>
    </source>
</evidence>
<proteinExistence type="predicted"/>
<evidence type="ECO:0000313" key="6">
    <source>
        <dbReference type="Ensembl" id="ENSPSTP00000000649.1"/>
    </source>
</evidence>
<keyword evidence="3" id="KW-0347">Helicase</keyword>
<sequence length="388" mass="42708">MRGVYLKSVRSPALGNRYKMVHREFSSTEIFSQIPEQDEAYAEDSFCVAEGDEETCKRSEWSEEEEVCINFDLLHNESFGGGRQRYLTRRRKKLHRAQLEQNCPVPAQKKPSRIIVLSDSSGEETSVSNEKAVATHGSRAEQWNAELLTSLPSVSSVPHKKPAGDIGAHQPAERSGMLLGLKASVSEVVSEHPIASVKNAAGSASGPTKAPPAVPDRDAALCVLVDSREISSGTDIISSLKAVHGVKVQVCPLGSSDYVVSNRMAVERKFLSELLSSVNRSKVTQRIQRLQGMFERVCVIVEKDRTKAGETWRFLQRTQHYDGMLAALLQAGIRVLFSSCQEETAGLLKEFTVTVKYVNKSSGKHWALGHTETVCQGSTYSYFPCSDG</sequence>
<evidence type="ECO:0000256" key="2">
    <source>
        <dbReference type="ARBA" id="ARBA00022801"/>
    </source>
</evidence>
<dbReference type="GO" id="GO:0043138">
    <property type="term" value="F:3'-5' DNA helicase activity"/>
    <property type="evidence" value="ECO:0007669"/>
    <property type="project" value="TreeGrafter"/>
</dbReference>
<organism evidence="6 7">
    <name type="scientific">Pavo cristatus</name>
    <name type="common">Indian peafowl</name>
    <name type="synonym">Blue peafowl</name>
    <dbReference type="NCBI Taxonomy" id="9049"/>
    <lineage>
        <taxon>Eukaryota</taxon>
        <taxon>Metazoa</taxon>
        <taxon>Chordata</taxon>
        <taxon>Craniata</taxon>
        <taxon>Vertebrata</taxon>
        <taxon>Euteleostomi</taxon>
        <taxon>Archelosauria</taxon>
        <taxon>Archosauria</taxon>
        <taxon>Dinosauria</taxon>
        <taxon>Saurischia</taxon>
        <taxon>Theropoda</taxon>
        <taxon>Coelurosauria</taxon>
        <taxon>Aves</taxon>
        <taxon>Neognathae</taxon>
        <taxon>Galloanserae</taxon>
        <taxon>Galliformes</taxon>
        <taxon>Phasianidae</taxon>
        <taxon>Phasianinae</taxon>
        <taxon>Pavo</taxon>
    </lineage>
</organism>
<dbReference type="GO" id="GO:0036297">
    <property type="term" value="P:interstrand cross-link repair"/>
    <property type="evidence" value="ECO:0007669"/>
    <property type="project" value="TreeGrafter"/>
</dbReference>
<dbReference type="AlphaFoldDB" id="A0A8C9EHJ0"/>
<name>A0A8C9EHJ0_PAVCR</name>
<dbReference type="GO" id="GO:0009378">
    <property type="term" value="F:four-way junction helicase activity"/>
    <property type="evidence" value="ECO:0007669"/>
    <property type="project" value="TreeGrafter"/>
</dbReference>
<evidence type="ECO:0000256" key="3">
    <source>
        <dbReference type="ARBA" id="ARBA00022806"/>
    </source>
</evidence>
<keyword evidence="2" id="KW-0378">Hydrolase</keyword>
<keyword evidence="1" id="KW-0547">Nucleotide-binding</keyword>
<dbReference type="PANTHER" id="PTHR14025:SF20">
    <property type="entry name" value="FANCONI ANEMIA GROUP M PROTEIN"/>
    <property type="match status" value="1"/>
</dbReference>
<dbReference type="GO" id="GO:0005524">
    <property type="term" value="F:ATP binding"/>
    <property type="evidence" value="ECO:0007669"/>
    <property type="project" value="UniProtKB-KW"/>
</dbReference>
<evidence type="ECO:0000256" key="4">
    <source>
        <dbReference type="ARBA" id="ARBA00022840"/>
    </source>
</evidence>
<dbReference type="SMART" id="SM00891">
    <property type="entry name" value="ERCC4"/>
    <property type="match status" value="1"/>
</dbReference>
<dbReference type="Pfam" id="PF02732">
    <property type="entry name" value="ERCC4"/>
    <property type="match status" value="1"/>
</dbReference>
<dbReference type="Proteomes" id="UP000694428">
    <property type="component" value="Unplaced"/>
</dbReference>